<evidence type="ECO:0000256" key="1">
    <source>
        <dbReference type="SAM" id="MobiDB-lite"/>
    </source>
</evidence>
<protein>
    <submittedName>
        <fullName evidence="2">Integrase</fullName>
    </submittedName>
</protein>
<dbReference type="AlphaFoldDB" id="A0A3A4A969"/>
<dbReference type="Proteomes" id="UP000265768">
    <property type="component" value="Unassembled WGS sequence"/>
</dbReference>
<organism evidence="2 3">
    <name type="scientific">Bailinhaonella thermotolerans</name>
    <dbReference type="NCBI Taxonomy" id="1070861"/>
    <lineage>
        <taxon>Bacteria</taxon>
        <taxon>Bacillati</taxon>
        <taxon>Actinomycetota</taxon>
        <taxon>Actinomycetes</taxon>
        <taxon>Streptosporangiales</taxon>
        <taxon>Streptosporangiaceae</taxon>
        <taxon>Bailinhaonella</taxon>
    </lineage>
</organism>
<dbReference type="OrthoDB" id="3190646at2"/>
<evidence type="ECO:0000313" key="3">
    <source>
        <dbReference type="Proteomes" id="UP000265768"/>
    </source>
</evidence>
<name>A0A3A4A969_9ACTN</name>
<sequence>MNEDHVAATPDTIVVLDGVSTPEGFPLGCRHGTPWYARELSTAILRHAAPQVPLPEAVAAAIAEVAKAHGPGCDLTHPDQPAAALAVVRRAARAVEYLVLADCVVVLDTGDEVAAITDDRLARLPIPEREAARGPGRDRAAAEALIAAKRPLRNRPGGYWVAELDPSAAHHAVTGAAEGVRRLAVLTDGASCLVDAYARTTWPALLDLAESQGAQAVIAEVRRAELTDPAGTRWPRHKPHDDATLAYAHLP</sequence>
<evidence type="ECO:0000313" key="2">
    <source>
        <dbReference type="EMBL" id="RJL24569.1"/>
    </source>
</evidence>
<feature type="region of interest" description="Disordered" evidence="1">
    <location>
        <begin position="229"/>
        <end position="251"/>
    </location>
</feature>
<reference evidence="2 3" key="1">
    <citation type="submission" date="2018-09" db="EMBL/GenBank/DDBJ databases">
        <title>YIM 75507 draft genome.</title>
        <authorList>
            <person name="Tang S."/>
            <person name="Feng Y."/>
        </authorList>
    </citation>
    <scope>NUCLEOTIDE SEQUENCE [LARGE SCALE GENOMIC DNA]</scope>
    <source>
        <strain evidence="2 3">YIM 75507</strain>
    </source>
</reference>
<gene>
    <name evidence="2" type="ORF">D5H75_29330</name>
</gene>
<comment type="caution">
    <text evidence="2">The sequence shown here is derived from an EMBL/GenBank/DDBJ whole genome shotgun (WGS) entry which is preliminary data.</text>
</comment>
<keyword evidence="3" id="KW-1185">Reference proteome</keyword>
<proteinExistence type="predicted"/>
<accession>A0A3A4A969</accession>
<dbReference type="EMBL" id="QZEY01000015">
    <property type="protein sequence ID" value="RJL24569.1"/>
    <property type="molecule type" value="Genomic_DNA"/>
</dbReference>